<dbReference type="Proteomes" id="UP001166093">
    <property type="component" value="Unassembled WGS sequence"/>
</dbReference>
<dbReference type="EMBL" id="JAAWVQ010131564">
    <property type="protein sequence ID" value="MBN3283881.1"/>
    <property type="molecule type" value="Genomic_DNA"/>
</dbReference>
<feature type="non-terminal residue" evidence="1">
    <location>
        <position position="193"/>
    </location>
</feature>
<comment type="caution">
    <text evidence="1">The sequence shown here is derived from an EMBL/GenBank/DDBJ whole genome shotgun (WGS) entry which is preliminary data.</text>
</comment>
<dbReference type="InterPro" id="IPR036028">
    <property type="entry name" value="SH3-like_dom_sf"/>
</dbReference>
<gene>
    <name evidence="1" type="primary">Skap1</name>
    <name evidence="1" type="ORF">GTO93_0003515</name>
</gene>
<organism evidence="1 2">
    <name type="scientific">Polyodon spathula</name>
    <name type="common">North American paddlefish</name>
    <name type="synonym">Squalus spathula</name>
    <dbReference type="NCBI Taxonomy" id="7913"/>
    <lineage>
        <taxon>Eukaryota</taxon>
        <taxon>Metazoa</taxon>
        <taxon>Chordata</taxon>
        <taxon>Craniata</taxon>
        <taxon>Vertebrata</taxon>
        <taxon>Euteleostomi</taxon>
        <taxon>Actinopterygii</taxon>
        <taxon>Chondrostei</taxon>
        <taxon>Acipenseriformes</taxon>
        <taxon>Polyodontidae</taxon>
        <taxon>Polyodon</taxon>
    </lineage>
</organism>
<evidence type="ECO:0000313" key="1">
    <source>
        <dbReference type="EMBL" id="MBN3283881.1"/>
    </source>
</evidence>
<proteinExistence type="predicted"/>
<sequence length="193" mass="20934">MKQTGSLRKGTLHADVAVCYFIGSRTLIMQFVSLNPGQSVSSLGPGSAQIFVWYLNMSVGSELSSVHMYSVESALSYCSFYVCAVIVSVRVAARVSFQANRAGPSSPDTLLLASWQSILYSEPASDLSKWSKTLLYLVRGDCNPAVASDLTAECLLFALSLRSEYNIHGWWVGELNGSIGIVPKDFLATAYIL</sequence>
<accession>A0ABS2YCE1</accession>
<dbReference type="SUPFAM" id="SSF50044">
    <property type="entry name" value="SH3-domain"/>
    <property type="match status" value="1"/>
</dbReference>
<keyword evidence="2" id="KW-1185">Reference proteome</keyword>
<reference evidence="1" key="1">
    <citation type="journal article" date="2021" name="Cell">
        <title>Tracing the genetic footprints of vertebrate landing in non-teleost ray-finned fishes.</title>
        <authorList>
            <person name="Bi X."/>
            <person name="Wang K."/>
            <person name="Yang L."/>
            <person name="Pan H."/>
            <person name="Jiang H."/>
            <person name="Wei Q."/>
            <person name="Fang M."/>
            <person name="Yu H."/>
            <person name="Zhu C."/>
            <person name="Cai Y."/>
            <person name="He Y."/>
            <person name="Gan X."/>
            <person name="Zeng H."/>
            <person name="Yu D."/>
            <person name="Zhu Y."/>
            <person name="Jiang H."/>
            <person name="Qiu Q."/>
            <person name="Yang H."/>
            <person name="Zhang Y.E."/>
            <person name="Wang W."/>
            <person name="Zhu M."/>
            <person name="He S."/>
            <person name="Zhang G."/>
        </authorList>
    </citation>
    <scope>NUCLEOTIDE SEQUENCE</scope>
    <source>
        <strain evidence="1">Pddl_001</strain>
    </source>
</reference>
<name>A0ABS2YCE1_POLSP</name>
<feature type="non-terminal residue" evidence="1">
    <location>
        <position position="1"/>
    </location>
</feature>
<evidence type="ECO:0000313" key="2">
    <source>
        <dbReference type="Proteomes" id="UP001166093"/>
    </source>
</evidence>
<protein>
    <submittedName>
        <fullName evidence="1">SKAP1 protein</fullName>
    </submittedName>
</protein>